<protein>
    <submittedName>
        <fullName evidence="1">Uncharacterized protein</fullName>
    </submittedName>
</protein>
<name>Q099T1_STIAD</name>
<evidence type="ECO:0000313" key="2">
    <source>
        <dbReference type="Proteomes" id="UP000032702"/>
    </source>
</evidence>
<evidence type="ECO:0000313" key="1">
    <source>
        <dbReference type="EMBL" id="EAU68485.1"/>
    </source>
</evidence>
<sequence length="504" mass="54864">MQALLHLRFPRSLMNAWKSRCRWLACPRCHRLRDTGLPRGLENTDVNVLDQPWAVAGVDRWGFMDPQRERGSRGFEQREEGTHRLLGVEGLEPLARLQLHFDHARDARVAELVRDPDALLPCDAVALPLQRRGLSPEEHMEHVGLDRSGKHREARVGGQPLGQGLRALDVAGDPGQRLFQAHRRGGHVGQHLKEVPSVPVPPDACLVDEALSPHQHGPAHGAHRLVERHVHGVEAAADVRIGAAVEGLTLPQPGPIHVELHAQFPARALEFLQLLPGLELSAQPADGQLDADHRRTLLGIFHVAGEQGPGPGRERRRAQPVQHRVAVILVQDVVGRGMDADDPVGARVRVDAQRAELRHGARGHEARGLEAEPLRDVPLEGLDELAIAIHVRLDALTADPLSDADELGAQILGGALREGAPALPHQALALGPVWLGRCGLGPARSRASPRRGWFVGGGRGRVGQKRGACQQAREGKEFASAEMSLRQGCSRGMGEEWAMQCLRA</sequence>
<proteinExistence type="predicted"/>
<organism evidence="1 2">
    <name type="scientific">Stigmatella aurantiaca (strain DW4/3-1)</name>
    <dbReference type="NCBI Taxonomy" id="378806"/>
    <lineage>
        <taxon>Bacteria</taxon>
        <taxon>Pseudomonadati</taxon>
        <taxon>Myxococcota</taxon>
        <taxon>Myxococcia</taxon>
        <taxon>Myxococcales</taxon>
        <taxon>Cystobacterineae</taxon>
        <taxon>Archangiaceae</taxon>
        <taxon>Stigmatella</taxon>
    </lineage>
</organism>
<comment type="caution">
    <text evidence="1">The sequence shown here is derived from an EMBL/GenBank/DDBJ whole genome shotgun (WGS) entry which is preliminary data.</text>
</comment>
<dbReference type="AlphaFoldDB" id="Q099T1"/>
<gene>
    <name evidence="1" type="ORF">STIAU_7408</name>
</gene>
<accession>Q099T1</accession>
<dbReference type="Proteomes" id="UP000032702">
    <property type="component" value="Unassembled WGS sequence"/>
</dbReference>
<dbReference type="EMBL" id="AAMD01000016">
    <property type="protein sequence ID" value="EAU68485.1"/>
    <property type="molecule type" value="Genomic_DNA"/>
</dbReference>
<reference evidence="1 2" key="1">
    <citation type="submission" date="2006-04" db="EMBL/GenBank/DDBJ databases">
        <authorList>
            <person name="Nierman W.C."/>
        </authorList>
    </citation>
    <scope>NUCLEOTIDE SEQUENCE [LARGE SCALE GENOMIC DNA]</scope>
    <source>
        <strain evidence="1 2">DW4/3-1</strain>
    </source>
</reference>